<dbReference type="Pfam" id="PF13564">
    <property type="entry name" value="DoxX_2"/>
    <property type="match status" value="1"/>
</dbReference>
<evidence type="ECO:0000313" key="6">
    <source>
        <dbReference type="EMBL" id="TWI90939.1"/>
    </source>
</evidence>
<dbReference type="Proteomes" id="UP000316778">
    <property type="component" value="Unassembled WGS sequence"/>
</dbReference>
<organism evidence="6 7">
    <name type="scientific">Chitinophaga japonensis</name>
    <name type="common">Flexibacter japonensis</name>
    <dbReference type="NCBI Taxonomy" id="104662"/>
    <lineage>
        <taxon>Bacteria</taxon>
        <taxon>Pseudomonadati</taxon>
        <taxon>Bacteroidota</taxon>
        <taxon>Chitinophagia</taxon>
        <taxon>Chitinophagales</taxon>
        <taxon>Chitinophagaceae</taxon>
        <taxon>Chitinophaga</taxon>
    </lineage>
</organism>
<evidence type="ECO:0000256" key="1">
    <source>
        <dbReference type="ARBA" id="ARBA00004141"/>
    </source>
</evidence>
<protein>
    <submittedName>
        <fullName evidence="6">Putative membrane protein YphA (DoxX/SURF4 family)</fullName>
    </submittedName>
</protein>
<dbReference type="OrthoDB" id="7960583at2"/>
<keyword evidence="3 5" id="KW-1133">Transmembrane helix</keyword>
<evidence type="ECO:0000256" key="3">
    <source>
        <dbReference type="ARBA" id="ARBA00022989"/>
    </source>
</evidence>
<keyword evidence="2 5" id="KW-0812">Transmembrane</keyword>
<evidence type="ECO:0000256" key="2">
    <source>
        <dbReference type="ARBA" id="ARBA00022692"/>
    </source>
</evidence>
<accession>A0A562TBK4</accession>
<sequence length="159" mass="17476">MQTNNITTASRIRTIAYWIATAIVVWVMLSGGIANLLRMEATVQGIQQLGYPVYFLTIIGIWKVLGAIALLAPRFPRLQEWAYAGIFFELTGATASQAFTGNSVAHIITPLVFAGLLLVSRALRAHRRLQKKQQEGLKDGNALWPDAGWEVKGIRPGSD</sequence>
<evidence type="ECO:0000256" key="5">
    <source>
        <dbReference type="SAM" id="Phobius"/>
    </source>
</evidence>
<dbReference type="InterPro" id="IPR032808">
    <property type="entry name" value="DoxX"/>
</dbReference>
<keyword evidence="7" id="KW-1185">Reference proteome</keyword>
<gene>
    <name evidence="6" type="ORF">LX66_0300</name>
</gene>
<feature type="transmembrane region" description="Helical" evidence="5">
    <location>
        <begin position="49"/>
        <end position="72"/>
    </location>
</feature>
<dbReference type="RefSeq" id="WP_145710118.1">
    <property type="nucleotide sequence ID" value="NZ_BAAAFY010000001.1"/>
</dbReference>
<evidence type="ECO:0000256" key="4">
    <source>
        <dbReference type="ARBA" id="ARBA00023136"/>
    </source>
</evidence>
<dbReference type="EMBL" id="VLLG01000002">
    <property type="protein sequence ID" value="TWI90939.1"/>
    <property type="molecule type" value="Genomic_DNA"/>
</dbReference>
<proteinExistence type="predicted"/>
<comment type="subcellular location">
    <subcellularLocation>
        <location evidence="1">Membrane</location>
        <topology evidence="1">Multi-pass membrane protein</topology>
    </subcellularLocation>
</comment>
<reference evidence="6 7" key="1">
    <citation type="journal article" date="2013" name="Stand. Genomic Sci.">
        <title>Genomic Encyclopedia of Type Strains, Phase I: The one thousand microbial genomes (KMG-I) project.</title>
        <authorList>
            <person name="Kyrpides N.C."/>
            <person name="Woyke T."/>
            <person name="Eisen J.A."/>
            <person name="Garrity G."/>
            <person name="Lilburn T.G."/>
            <person name="Beck B.J."/>
            <person name="Whitman W.B."/>
            <person name="Hugenholtz P."/>
            <person name="Klenk H.P."/>
        </authorList>
    </citation>
    <scope>NUCLEOTIDE SEQUENCE [LARGE SCALE GENOMIC DNA]</scope>
    <source>
        <strain evidence="6 7">DSM 13484</strain>
    </source>
</reference>
<dbReference type="AlphaFoldDB" id="A0A562TBK4"/>
<feature type="transmembrane region" description="Helical" evidence="5">
    <location>
        <begin position="104"/>
        <end position="123"/>
    </location>
</feature>
<comment type="caution">
    <text evidence="6">The sequence shown here is derived from an EMBL/GenBank/DDBJ whole genome shotgun (WGS) entry which is preliminary data.</text>
</comment>
<name>A0A562TBK4_CHIJA</name>
<dbReference type="GO" id="GO:0016020">
    <property type="term" value="C:membrane"/>
    <property type="evidence" value="ECO:0007669"/>
    <property type="project" value="UniProtKB-SubCell"/>
</dbReference>
<keyword evidence="4 5" id="KW-0472">Membrane</keyword>
<feature type="transmembrane region" description="Helical" evidence="5">
    <location>
        <begin position="15"/>
        <end position="37"/>
    </location>
</feature>
<evidence type="ECO:0000313" key="7">
    <source>
        <dbReference type="Proteomes" id="UP000316778"/>
    </source>
</evidence>